<dbReference type="InterPro" id="IPR000719">
    <property type="entry name" value="Prot_kinase_dom"/>
</dbReference>
<evidence type="ECO:0000313" key="20">
    <source>
        <dbReference type="Proteomes" id="UP000812440"/>
    </source>
</evidence>
<evidence type="ECO:0000313" key="19">
    <source>
        <dbReference type="EMBL" id="KAG8452008.1"/>
    </source>
</evidence>
<feature type="region of interest" description="Disordered" evidence="17">
    <location>
        <begin position="173"/>
        <end position="195"/>
    </location>
</feature>
<evidence type="ECO:0000256" key="5">
    <source>
        <dbReference type="ARBA" id="ARBA00022527"/>
    </source>
</evidence>
<dbReference type="CDD" id="cd14200">
    <property type="entry name" value="STKc_CaMKK1"/>
    <property type="match status" value="1"/>
</dbReference>
<evidence type="ECO:0000256" key="7">
    <source>
        <dbReference type="ARBA" id="ARBA00022679"/>
    </source>
</evidence>
<dbReference type="SUPFAM" id="SSF56112">
    <property type="entry name" value="Protein kinase-like (PK-like)"/>
    <property type="match status" value="1"/>
</dbReference>
<gene>
    <name evidence="19" type="ORF">GDO86_003983</name>
</gene>
<sequence>MDCDPVPRKDTQTELAERVAAIEVDKECQDSETNSEMDCLKNTCMSSETSEDVFLSSQEQRELSCPQRTTSRPTLSNRKFSLQERSSGGCLLSHQGYGPYATGPASHISPRIVRRPTIESNRVSISDSDFKSYKLQSEIGKGSYGVVKLAYNQSDDKYYAMKVLSKKRLLKQYGFPRRPPPRGSKTGPGDQTKPMAPLDRIYQEIAILKKLDHVNIVRLVEVLDDPAEDNLYMGPVMEVPSDRPFTEDQARVYFRDIVLGIEYLHYQKIIHRDIKPSNLLLGDDGHIKIADFGVSNQFEGNDALLSSTAGTPAFMAPETLSDCGQGFSGKALDVWAMGVTLYCFVFGKCPFMDEFILVLHNKIKYKPVEFPEEPTTKDNLKELILRMLNKKPEDRITVPEIKVHPWVTNNGEDPLPLEEEHCSIVEVTEEEVKNSVKLIPSLTTVILVKAMLRKRSFGNPFECARKEERSMSAPGNLLM</sequence>
<keyword evidence="4" id="KW-0963">Cytoplasm</keyword>
<feature type="domain" description="Protein kinase" evidence="18">
    <location>
        <begin position="133"/>
        <end position="407"/>
    </location>
</feature>
<keyword evidence="7" id="KW-0808">Transferase</keyword>
<dbReference type="PROSITE" id="PS00107">
    <property type="entry name" value="PROTEIN_KINASE_ATP"/>
    <property type="match status" value="1"/>
</dbReference>
<comment type="similarity">
    <text evidence="16">Belongs to the protein kinase superfamily.</text>
</comment>
<evidence type="ECO:0000256" key="1">
    <source>
        <dbReference type="ARBA" id="ARBA00004123"/>
    </source>
</evidence>
<dbReference type="GO" id="GO:0004683">
    <property type="term" value="F:calcium/calmodulin-dependent protein kinase activity"/>
    <property type="evidence" value="ECO:0007669"/>
    <property type="project" value="UniProtKB-EC"/>
</dbReference>
<feature type="compositionally biased region" description="Polar residues" evidence="17">
    <location>
        <begin position="66"/>
        <end position="79"/>
    </location>
</feature>
<dbReference type="GO" id="GO:0005516">
    <property type="term" value="F:calmodulin binding"/>
    <property type="evidence" value="ECO:0007669"/>
    <property type="project" value="UniProtKB-KW"/>
</dbReference>
<dbReference type="AlphaFoldDB" id="A0A8T2K651"/>
<keyword evidence="20" id="KW-1185">Reference proteome</keyword>
<evidence type="ECO:0000256" key="6">
    <source>
        <dbReference type="ARBA" id="ARBA00022553"/>
    </source>
</evidence>
<evidence type="ECO:0000256" key="9">
    <source>
        <dbReference type="ARBA" id="ARBA00022777"/>
    </source>
</evidence>
<evidence type="ECO:0000256" key="10">
    <source>
        <dbReference type="ARBA" id="ARBA00022840"/>
    </source>
</evidence>
<reference evidence="19" key="1">
    <citation type="thesis" date="2020" institute="ProQuest LLC" country="789 East Eisenhower Parkway, Ann Arbor, MI, USA">
        <title>Comparative Genomics and Chromosome Evolution.</title>
        <authorList>
            <person name="Mudd A.B."/>
        </authorList>
    </citation>
    <scope>NUCLEOTIDE SEQUENCE</scope>
    <source>
        <strain evidence="19">Female2</strain>
        <tissue evidence="19">Blood</tissue>
    </source>
</reference>
<dbReference type="FunFam" id="3.30.200.20:FF:000429">
    <property type="entry name" value="Calcium/calmodulin-dependent protein kinase kinase"/>
    <property type="match status" value="1"/>
</dbReference>
<dbReference type="Proteomes" id="UP000812440">
    <property type="component" value="Chromosome 2"/>
</dbReference>
<dbReference type="Gene3D" id="3.30.200.20">
    <property type="entry name" value="Phosphorylase Kinase, domain 1"/>
    <property type="match status" value="1"/>
</dbReference>
<dbReference type="GO" id="GO:0005654">
    <property type="term" value="C:nucleoplasm"/>
    <property type="evidence" value="ECO:0007669"/>
    <property type="project" value="UniProtKB-ARBA"/>
</dbReference>
<keyword evidence="11" id="KW-0112">Calmodulin-binding</keyword>
<feature type="binding site" evidence="15">
    <location>
        <position position="162"/>
    </location>
    <ligand>
        <name>ATP</name>
        <dbReference type="ChEBI" id="CHEBI:30616"/>
    </ligand>
</feature>
<keyword evidence="10 15" id="KW-0067">ATP-binding</keyword>
<comment type="catalytic activity">
    <reaction evidence="14">
        <text>L-seryl-[protein] + ATP = O-phospho-L-seryl-[protein] + ADP + H(+)</text>
        <dbReference type="Rhea" id="RHEA:17989"/>
        <dbReference type="Rhea" id="RHEA-COMP:9863"/>
        <dbReference type="Rhea" id="RHEA-COMP:11604"/>
        <dbReference type="ChEBI" id="CHEBI:15378"/>
        <dbReference type="ChEBI" id="CHEBI:29999"/>
        <dbReference type="ChEBI" id="CHEBI:30616"/>
        <dbReference type="ChEBI" id="CHEBI:83421"/>
        <dbReference type="ChEBI" id="CHEBI:456216"/>
        <dbReference type="EC" id="2.7.11.17"/>
    </reaction>
</comment>
<evidence type="ECO:0000256" key="12">
    <source>
        <dbReference type="ARBA" id="ARBA00023242"/>
    </source>
</evidence>
<proteinExistence type="inferred from homology"/>
<dbReference type="InterPro" id="IPR008271">
    <property type="entry name" value="Ser/Thr_kinase_AS"/>
</dbReference>
<comment type="catalytic activity">
    <reaction evidence="13">
        <text>L-threonyl-[protein] + ATP = O-phospho-L-threonyl-[protein] + ADP + H(+)</text>
        <dbReference type="Rhea" id="RHEA:46608"/>
        <dbReference type="Rhea" id="RHEA-COMP:11060"/>
        <dbReference type="Rhea" id="RHEA-COMP:11605"/>
        <dbReference type="ChEBI" id="CHEBI:15378"/>
        <dbReference type="ChEBI" id="CHEBI:30013"/>
        <dbReference type="ChEBI" id="CHEBI:30616"/>
        <dbReference type="ChEBI" id="CHEBI:61977"/>
        <dbReference type="ChEBI" id="CHEBI:456216"/>
        <dbReference type="EC" id="2.7.11.17"/>
    </reaction>
</comment>
<dbReference type="Pfam" id="PF00069">
    <property type="entry name" value="Pkinase"/>
    <property type="match status" value="1"/>
</dbReference>
<dbReference type="InterPro" id="IPR011009">
    <property type="entry name" value="Kinase-like_dom_sf"/>
</dbReference>
<evidence type="ECO:0000256" key="14">
    <source>
        <dbReference type="ARBA" id="ARBA00047430"/>
    </source>
</evidence>
<evidence type="ECO:0000256" key="3">
    <source>
        <dbReference type="ARBA" id="ARBA00012434"/>
    </source>
</evidence>
<dbReference type="EMBL" id="JAACNH010000002">
    <property type="protein sequence ID" value="KAG8452008.1"/>
    <property type="molecule type" value="Genomic_DNA"/>
</dbReference>
<dbReference type="GO" id="GO:0005524">
    <property type="term" value="F:ATP binding"/>
    <property type="evidence" value="ECO:0007669"/>
    <property type="project" value="UniProtKB-UniRule"/>
</dbReference>
<evidence type="ECO:0000256" key="8">
    <source>
        <dbReference type="ARBA" id="ARBA00022741"/>
    </source>
</evidence>
<dbReference type="FunFam" id="1.10.510.10:FF:000091">
    <property type="entry name" value="Calcium/calmodulin-dependent protein kinase kinase 2 isoform 1"/>
    <property type="match status" value="1"/>
</dbReference>
<dbReference type="GO" id="GO:0061762">
    <property type="term" value="P:CAMKK-AMPK signaling cascade"/>
    <property type="evidence" value="ECO:0007669"/>
    <property type="project" value="TreeGrafter"/>
</dbReference>
<evidence type="ECO:0000256" key="16">
    <source>
        <dbReference type="RuleBase" id="RU000304"/>
    </source>
</evidence>
<accession>A0A8T2K651</accession>
<dbReference type="Gene3D" id="1.10.510.10">
    <property type="entry name" value="Transferase(Phosphotransferase) domain 1"/>
    <property type="match status" value="1"/>
</dbReference>
<dbReference type="PROSITE" id="PS50011">
    <property type="entry name" value="PROTEIN_KINASE_DOM"/>
    <property type="match status" value="1"/>
</dbReference>
<dbReference type="InterPro" id="IPR017441">
    <property type="entry name" value="Protein_kinase_ATP_BS"/>
</dbReference>
<protein>
    <recommendedName>
        <fullName evidence="3">calcium/calmodulin-dependent protein kinase</fullName>
        <ecNumber evidence="3">2.7.11.17</ecNumber>
    </recommendedName>
</protein>
<keyword evidence="8 15" id="KW-0547">Nucleotide-binding</keyword>
<evidence type="ECO:0000256" key="4">
    <source>
        <dbReference type="ARBA" id="ARBA00022490"/>
    </source>
</evidence>
<comment type="caution">
    <text evidence="19">The sequence shown here is derived from an EMBL/GenBank/DDBJ whole genome shotgun (WGS) entry which is preliminary data.</text>
</comment>
<dbReference type="EC" id="2.7.11.17" evidence="3"/>
<keyword evidence="6" id="KW-0597">Phosphoprotein</keyword>
<evidence type="ECO:0000259" key="18">
    <source>
        <dbReference type="PROSITE" id="PS50011"/>
    </source>
</evidence>
<evidence type="ECO:0000256" key="13">
    <source>
        <dbReference type="ARBA" id="ARBA00047307"/>
    </source>
</evidence>
<evidence type="ECO:0000256" key="2">
    <source>
        <dbReference type="ARBA" id="ARBA00004496"/>
    </source>
</evidence>
<keyword evidence="12" id="KW-0539">Nucleus</keyword>
<evidence type="ECO:0000256" key="15">
    <source>
        <dbReference type="PROSITE-ProRule" id="PRU10141"/>
    </source>
</evidence>
<keyword evidence="5 16" id="KW-0723">Serine/threonine-protein kinase</keyword>
<dbReference type="GO" id="GO:0005737">
    <property type="term" value="C:cytoplasm"/>
    <property type="evidence" value="ECO:0007669"/>
    <property type="project" value="UniProtKB-SubCell"/>
</dbReference>
<evidence type="ECO:0000256" key="11">
    <source>
        <dbReference type="ARBA" id="ARBA00022860"/>
    </source>
</evidence>
<feature type="region of interest" description="Disordered" evidence="17">
    <location>
        <begin position="52"/>
        <end position="79"/>
    </location>
</feature>
<dbReference type="SMART" id="SM00220">
    <property type="entry name" value="S_TKc"/>
    <property type="match status" value="1"/>
</dbReference>
<dbReference type="PROSITE" id="PS00108">
    <property type="entry name" value="PROTEIN_KINASE_ST"/>
    <property type="match status" value="1"/>
</dbReference>
<dbReference type="OrthoDB" id="68483at2759"/>
<name>A0A8T2K651_9PIPI</name>
<evidence type="ECO:0000256" key="17">
    <source>
        <dbReference type="SAM" id="MobiDB-lite"/>
    </source>
</evidence>
<keyword evidence="9" id="KW-0418">Kinase</keyword>
<comment type="subcellular location">
    <subcellularLocation>
        <location evidence="2">Cytoplasm</location>
    </subcellularLocation>
    <subcellularLocation>
        <location evidence="1">Nucleus</location>
    </subcellularLocation>
</comment>
<organism evidence="19 20">
    <name type="scientific">Hymenochirus boettgeri</name>
    <name type="common">Congo dwarf clawed frog</name>
    <dbReference type="NCBI Taxonomy" id="247094"/>
    <lineage>
        <taxon>Eukaryota</taxon>
        <taxon>Metazoa</taxon>
        <taxon>Chordata</taxon>
        <taxon>Craniata</taxon>
        <taxon>Vertebrata</taxon>
        <taxon>Euteleostomi</taxon>
        <taxon>Amphibia</taxon>
        <taxon>Batrachia</taxon>
        <taxon>Anura</taxon>
        <taxon>Pipoidea</taxon>
        <taxon>Pipidae</taxon>
        <taxon>Pipinae</taxon>
        <taxon>Hymenochirus</taxon>
    </lineage>
</organism>
<dbReference type="PANTHER" id="PTHR43895">
    <property type="entry name" value="CALCIUM/CALMODULIN-DEPENDENT PROTEIN KINASE KINASE-RELATED"/>
    <property type="match status" value="1"/>
</dbReference>
<dbReference type="PANTHER" id="PTHR43895:SF26">
    <property type="entry name" value="CALCIUM_CALMODULIN DEPENDENT PROTEIN KINASE KINASE 1"/>
    <property type="match status" value="1"/>
</dbReference>